<dbReference type="Proteomes" id="UP000002149">
    <property type="component" value="Chromosome 4"/>
</dbReference>
<feature type="active site" evidence="1">
    <location>
        <position position="304"/>
    </location>
</feature>
<dbReference type="RefSeq" id="XP_024514331.1">
    <property type="nucleotide sequence ID" value="XM_024658477.1"/>
</dbReference>
<feature type="active site" evidence="1">
    <location>
        <position position="283"/>
    </location>
</feature>
<evidence type="ECO:0000259" key="2">
    <source>
        <dbReference type="PROSITE" id="PS50203"/>
    </source>
</evidence>
<dbReference type="InterPro" id="IPR001300">
    <property type="entry name" value="Peptidase_C2_calpain_cat"/>
</dbReference>
<dbReference type="GO" id="GO:0004198">
    <property type="term" value="F:calcium-dependent cysteine-type endopeptidase activity"/>
    <property type="evidence" value="ECO:0007669"/>
    <property type="project" value="InterPro"/>
</dbReference>
<keyword evidence="4" id="KW-1185">Reference proteome</keyword>
<dbReference type="PaxDb" id="214684-A0A0S2LIG8"/>
<sequence>MRRRSSPLPYLPSEDSHPLIVATNRSRFLFIRIEPEANFRLDCPPRRFCFCFRCLAFCLCKMRPFLQILCGTAFLSAAFSLPMVEERSLEKRDYIGLWNGTGPVVTDVKQVKILNCWFDACTLAVLISSQYWVENMIRYGNGAPMANVSWPQDGTVQVQVWNPDTLEPVIEIATVANKSQTEDHPDGNWWHDALSQATKLLGTQVSFAGILPNGTYDSTAGSATIGLKILTGYDTASNLTSEYADADEFWNDLARANENTPVIFNTVSSADLGITTPQLGDSHDYAVFNGTVKHDGSKTIWARNSWGSTDEFKLEDVYSNTFQIIHLKNWDKLEWTSDLWSSNFAVPNEG</sequence>
<dbReference type="GeneID" id="36392823"/>
<evidence type="ECO:0000313" key="3">
    <source>
        <dbReference type="EMBL" id="ALO60517.1"/>
    </source>
</evidence>
<dbReference type="PROSITE" id="PS50203">
    <property type="entry name" value="CALPAIN_CAT"/>
    <property type="match status" value="1"/>
</dbReference>
<proteinExistence type="predicted"/>
<evidence type="ECO:0000256" key="1">
    <source>
        <dbReference type="PROSITE-ProRule" id="PRU00239"/>
    </source>
</evidence>
<feature type="domain" description="Calpain catalytic" evidence="2">
    <location>
        <begin position="102"/>
        <end position="350"/>
    </location>
</feature>
<dbReference type="KEGG" id="cne:CND02465"/>
<dbReference type="SUPFAM" id="SSF54001">
    <property type="entry name" value="Cysteine proteinases"/>
    <property type="match status" value="1"/>
</dbReference>
<gene>
    <name evidence="3" type="ordered locus">CND02465</name>
</gene>
<feature type="active site" evidence="1">
    <location>
        <position position="116"/>
    </location>
</feature>
<dbReference type="InParanoid" id="A0A0S2LIG8"/>
<dbReference type="InterPro" id="IPR038765">
    <property type="entry name" value="Papain-like_cys_pep_sf"/>
</dbReference>
<keyword evidence="1" id="KW-0788">Thiol protease</keyword>
<keyword evidence="1" id="KW-0378">Hydrolase</keyword>
<keyword evidence="1" id="KW-0645">Protease</keyword>
<organism evidence="3 4">
    <name type="scientific">Cryptococcus deneoformans (strain JEC21 / ATCC MYA-565)</name>
    <name type="common">Cryptococcus neoformans var. neoformans serotype D</name>
    <dbReference type="NCBI Taxonomy" id="214684"/>
    <lineage>
        <taxon>Eukaryota</taxon>
        <taxon>Fungi</taxon>
        <taxon>Dikarya</taxon>
        <taxon>Basidiomycota</taxon>
        <taxon>Agaricomycotina</taxon>
        <taxon>Tremellomycetes</taxon>
        <taxon>Tremellales</taxon>
        <taxon>Cryptococcaceae</taxon>
        <taxon>Cryptococcus</taxon>
        <taxon>Cryptococcus neoformans species complex</taxon>
    </lineage>
</organism>
<name>A0A0S2LIG8_CRYD1</name>
<dbReference type="GO" id="GO:0006508">
    <property type="term" value="P:proteolysis"/>
    <property type="evidence" value="ECO:0007669"/>
    <property type="project" value="UniProtKB-KW"/>
</dbReference>
<dbReference type="VEuPathDB" id="FungiDB:CND02465"/>
<dbReference type="OrthoDB" id="2568780at2759"/>
<evidence type="ECO:0000313" key="4">
    <source>
        <dbReference type="Proteomes" id="UP000002149"/>
    </source>
</evidence>
<accession>A0A0S2LIG8</accession>
<reference evidence="3 4" key="1">
    <citation type="journal article" date="2005" name="Science">
        <title>The genome of the basidiomycetous yeast and human pathogen Cryptococcus neoformans.</title>
        <authorList>
            <person name="Loftus B.J."/>
            <person name="Fung E."/>
            <person name="Roncaglia P."/>
            <person name="Rowley D."/>
            <person name="Amedeo P."/>
            <person name="Bruno D."/>
            <person name="Vamathevan J."/>
            <person name="Miranda M."/>
            <person name="Anderson I.J."/>
            <person name="Fraser J.A."/>
            <person name="Allen J.E."/>
            <person name="Bosdet I.E."/>
            <person name="Brent M.R."/>
            <person name="Chiu R."/>
            <person name="Doering T.L."/>
            <person name="Donlin M.J."/>
            <person name="D'Souza C.A."/>
            <person name="Fox D.S."/>
            <person name="Grinberg V."/>
            <person name="Fu J."/>
            <person name="Fukushima M."/>
            <person name="Haas B.J."/>
            <person name="Huang J.C."/>
            <person name="Janbon G."/>
            <person name="Jones S.J."/>
            <person name="Koo H.L."/>
            <person name="Krzywinski M.I."/>
            <person name="Kwon-Chung J.K."/>
            <person name="Lengeler K.B."/>
            <person name="Maiti R."/>
            <person name="Marra M.A."/>
            <person name="Marra R.E."/>
            <person name="Mathewson C.A."/>
            <person name="Mitchell T.G."/>
            <person name="Pertea M."/>
            <person name="Riggs F.R."/>
            <person name="Salzberg S.L."/>
            <person name="Schein J.E."/>
            <person name="Shvartsbeyn A."/>
            <person name="Shin H."/>
            <person name="Shumway M."/>
            <person name="Specht C.A."/>
            <person name="Suh B.B."/>
            <person name="Tenney A."/>
            <person name="Utterback T.R."/>
            <person name="Wickes B.L."/>
            <person name="Wortman J.R."/>
            <person name="Wye N.H."/>
            <person name="Kronstad J.W."/>
            <person name="Lodge J.K."/>
            <person name="Heitman J."/>
            <person name="Davis R.W."/>
            <person name="Fraser C.M."/>
            <person name="Hyman R.W."/>
        </authorList>
    </citation>
    <scope>NUCLEOTIDE SEQUENCE [LARGE SCALE GENOMIC DNA]</scope>
    <source>
        <strain evidence="4">JEC21 / ATCC MYA-565</strain>
    </source>
</reference>
<protein>
    <recommendedName>
        <fullName evidence="2">Calpain catalytic domain-containing protein</fullName>
    </recommendedName>
</protein>
<dbReference type="EMBL" id="AE017344">
    <property type="protein sequence ID" value="ALO60517.1"/>
    <property type="molecule type" value="Genomic_DNA"/>
</dbReference>
<dbReference type="AlphaFoldDB" id="A0A0S2LIG8"/>